<dbReference type="Proteomes" id="UP000202511">
    <property type="component" value="Segment"/>
</dbReference>
<evidence type="ECO:0000313" key="3">
    <source>
        <dbReference type="Proteomes" id="UP000202511"/>
    </source>
</evidence>
<dbReference type="EMBL" id="KP136319">
    <property type="protein sequence ID" value="AJF98240.1"/>
    <property type="molecule type" value="Genomic_DNA"/>
</dbReference>
<dbReference type="GeneID" id="23463157"/>
<dbReference type="KEGG" id="vg:23463157"/>
<feature type="region of interest" description="Disordered" evidence="1">
    <location>
        <begin position="175"/>
        <end position="209"/>
    </location>
</feature>
<evidence type="ECO:0000256" key="1">
    <source>
        <dbReference type="SAM" id="MobiDB-lite"/>
    </source>
</evidence>
<evidence type="ECO:0000313" key="2">
    <source>
        <dbReference type="EMBL" id="AJF98240.1"/>
    </source>
</evidence>
<organism evidence="2 3">
    <name type="scientific">Pandoravirus inopinatum</name>
    <dbReference type="NCBI Taxonomy" id="1605721"/>
    <lineage>
        <taxon>Viruses</taxon>
        <taxon>Pandoravirus</taxon>
    </lineage>
</organism>
<feature type="compositionally biased region" description="Basic residues" evidence="1">
    <location>
        <begin position="183"/>
        <end position="192"/>
    </location>
</feature>
<name>A0A0B5J8J8_9VIRU</name>
<accession>A0A0B5J8J8</accession>
<sequence length="209" mass="23784">MSFFPYGDGGALSLWHYLFVPFLVFSSKKDWQCLWPPLGVLVSRISPVFAYGCGVLGRERAPFICDPTGHILSVSWARKVGPTIENCYANRNETRAMRGILFIAMPFWLADRVVSNFLCRLFFISVGAPEGPWPGTNGPLSFFFRTSCAPIGCNPARTARRDTKTQTKKVAFLVSPVEPGRQNTRRRRRTHDRKWPEVRTEVGKKKRQK</sequence>
<proteinExistence type="predicted"/>
<feature type="compositionally biased region" description="Basic and acidic residues" evidence="1">
    <location>
        <begin position="193"/>
        <end position="203"/>
    </location>
</feature>
<protein>
    <submittedName>
        <fullName evidence="2">Uncharacterized protein</fullName>
    </submittedName>
</protein>
<reference evidence="2 3" key="1">
    <citation type="journal article" date="2015" name="Parasitol. Res.">
        <title>Viruses in close associations with free-living amoebae.</title>
        <authorList>
            <person name="Scheid P."/>
        </authorList>
    </citation>
    <scope>NUCLEOTIDE SEQUENCE [LARGE SCALE GENOMIC DNA]</scope>
    <source>
        <strain evidence="2">KlaHel</strain>
    </source>
</reference>
<dbReference type="RefSeq" id="YP_009120475.1">
    <property type="nucleotide sequence ID" value="NC_026440.1"/>
</dbReference>